<accession>A0A1Y6IR70</accession>
<dbReference type="InterPro" id="IPR030678">
    <property type="entry name" value="Peptide/Ni-bd"/>
</dbReference>
<dbReference type="SUPFAM" id="SSF53850">
    <property type="entry name" value="Periplasmic binding protein-like II"/>
    <property type="match status" value="1"/>
</dbReference>
<dbReference type="InterPro" id="IPR000914">
    <property type="entry name" value="SBP_5_dom"/>
</dbReference>
<evidence type="ECO:0000256" key="1">
    <source>
        <dbReference type="ARBA" id="ARBA00005695"/>
    </source>
</evidence>
<dbReference type="EMBL" id="FXXI01000001">
    <property type="protein sequence ID" value="SMR99300.1"/>
    <property type="molecule type" value="Genomic_DNA"/>
</dbReference>
<dbReference type="Pfam" id="PF00496">
    <property type="entry name" value="SBP_bac_5"/>
    <property type="match status" value="1"/>
</dbReference>
<dbReference type="GO" id="GO:0030288">
    <property type="term" value="C:outer membrane-bounded periplasmic space"/>
    <property type="evidence" value="ECO:0007669"/>
    <property type="project" value="UniProtKB-ARBA"/>
</dbReference>
<sequence>MFWIKRVTAWTITFLVTLGSLTLASSALAGKFDDTLVYASNSWPENISPYHNNLREGVILGHLAWDTLVYRDPDSGKYLPMLATDWTWKDDTHLVFNLRQGVRFQNGDPLTADDVAFTFNYVLTPESKVVTLQNVNWIRQVRKLDQYTVEFELKKPFPAALEYLAGPLPVYPEKYFKKVGLAGFDKAPIGTGPYKIVKVISGQEVDLERNVDYFSDSPIGQPKIKKLKFVLIPDQDTRLAQLMTGQVDWIWRVPSDQAEQLKSMPNISVLSSETMRVGYLSLNSRGTDREDSPFKKLKVREAVNYALDRKVLADQLVRGGSRPLYTPCFPEQFGCEDDAAVKYPYNPEKARSLLAEAGYPYGFSTDIYAYRDRDYAEAVIGYLHQIGIQAKLHYMTYAALRDELRAGHVPMSFQTWGSYSINDASAIISIYFKGGADDQDRDTQVKQWLETADNSVDPKVRQDYYQKAIHQITQEAYWAPMFSYTSNYAFTSDLNFKAYPDELPRFWEASWK</sequence>
<dbReference type="OrthoDB" id="9801912at2"/>
<reference evidence="6 9" key="2">
    <citation type="submission" date="2023-11" db="EMBL/GenBank/DDBJ databases">
        <title>Plant-associative lifestyle of Vibrio porteresiae and its evolutionary dynamics.</title>
        <authorList>
            <person name="Rameshkumar N."/>
            <person name="Kirti K."/>
        </authorList>
    </citation>
    <scope>NUCLEOTIDE SEQUENCE [LARGE SCALE GENOMIC DNA]</scope>
    <source>
        <strain evidence="6 9">MSSRF38</strain>
    </source>
</reference>
<feature type="chain" id="PRO_5012689767" evidence="4">
    <location>
        <begin position="30"/>
        <end position="512"/>
    </location>
</feature>
<evidence type="ECO:0000259" key="5">
    <source>
        <dbReference type="Pfam" id="PF00496"/>
    </source>
</evidence>
<evidence type="ECO:0000256" key="4">
    <source>
        <dbReference type="SAM" id="SignalP"/>
    </source>
</evidence>
<dbReference type="Gene3D" id="3.90.76.10">
    <property type="entry name" value="Dipeptide-binding Protein, Domain 1"/>
    <property type="match status" value="1"/>
</dbReference>
<protein>
    <submittedName>
        <fullName evidence="6">ABC transporter substrate-binding protein</fullName>
    </submittedName>
    <submittedName>
        <fullName evidence="7">Glutathione-binding protein GsiB</fullName>
    </submittedName>
</protein>
<gene>
    <name evidence="7" type="primary">gsiB</name>
    <name evidence="6" type="ORF">SBX37_13695</name>
    <name evidence="7" type="ORF">VIM7927_00525</name>
</gene>
<dbReference type="PANTHER" id="PTHR30290:SF9">
    <property type="entry name" value="OLIGOPEPTIDE-BINDING PROTEIN APPA"/>
    <property type="match status" value="1"/>
</dbReference>
<name>A0A1Y6IR70_9VIBR</name>
<keyword evidence="3 4" id="KW-0732">Signal</keyword>
<dbReference type="EMBL" id="JAWRCO010000001">
    <property type="protein sequence ID" value="MDW6003906.1"/>
    <property type="molecule type" value="Genomic_DNA"/>
</dbReference>
<feature type="signal peptide" evidence="4">
    <location>
        <begin position="1"/>
        <end position="29"/>
    </location>
</feature>
<evidence type="ECO:0000256" key="2">
    <source>
        <dbReference type="ARBA" id="ARBA00022448"/>
    </source>
</evidence>
<evidence type="ECO:0000256" key="3">
    <source>
        <dbReference type="ARBA" id="ARBA00022729"/>
    </source>
</evidence>
<dbReference type="CDD" id="cd08515">
    <property type="entry name" value="PBP2_NikA_DppA_OppA_like_10"/>
    <property type="match status" value="1"/>
</dbReference>
<comment type="similarity">
    <text evidence="1">Belongs to the bacterial solute-binding protein 5 family.</text>
</comment>
<dbReference type="GO" id="GO:0043190">
    <property type="term" value="C:ATP-binding cassette (ABC) transporter complex"/>
    <property type="evidence" value="ECO:0007669"/>
    <property type="project" value="InterPro"/>
</dbReference>
<dbReference type="GO" id="GO:1904680">
    <property type="term" value="F:peptide transmembrane transporter activity"/>
    <property type="evidence" value="ECO:0007669"/>
    <property type="project" value="TreeGrafter"/>
</dbReference>
<feature type="domain" description="Solute-binding protein family 5" evidence="5">
    <location>
        <begin position="78"/>
        <end position="436"/>
    </location>
</feature>
<evidence type="ECO:0000313" key="6">
    <source>
        <dbReference type="EMBL" id="MDW6003906.1"/>
    </source>
</evidence>
<dbReference type="Gene3D" id="3.40.190.10">
    <property type="entry name" value="Periplasmic binding protein-like II"/>
    <property type="match status" value="1"/>
</dbReference>
<dbReference type="AlphaFoldDB" id="A0A1Y6IR70"/>
<organism evidence="7 8">
    <name type="scientific">Vibrio mangrovi</name>
    <dbReference type="NCBI Taxonomy" id="474394"/>
    <lineage>
        <taxon>Bacteria</taxon>
        <taxon>Pseudomonadati</taxon>
        <taxon>Pseudomonadota</taxon>
        <taxon>Gammaproteobacteria</taxon>
        <taxon>Vibrionales</taxon>
        <taxon>Vibrionaceae</taxon>
        <taxon>Vibrio</taxon>
    </lineage>
</organism>
<dbReference type="InterPro" id="IPR039424">
    <property type="entry name" value="SBP_5"/>
</dbReference>
<keyword evidence="2" id="KW-0813">Transport</keyword>
<dbReference type="PIRSF" id="PIRSF002741">
    <property type="entry name" value="MppA"/>
    <property type="match status" value="1"/>
</dbReference>
<evidence type="ECO:0000313" key="7">
    <source>
        <dbReference type="EMBL" id="SMR99300.1"/>
    </source>
</evidence>
<keyword evidence="9" id="KW-1185">Reference proteome</keyword>
<dbReference type="Proteomes" id="UP000196125">
    <property type="component" value="Unassembled WGS sequence"/>
</dbReference>
<dbReference type="Gene3D" id="3.10.105.10">
    <property type="entry name" value="Dipeptide-binding Protein, Domain 3"/>
    <property type="match status" value="1"/>
</dbReference>
<evidence type="ECO:0000313" key="8">
    <source>
        <dbReference type="Proteomes" id="UP000196125"/>
    </source>
</evidence>
<dbReference type="RefSeq" id="WP_087479337.1">
    <property type="nucleotide sequence ID" value="NZ_AP024883.1"/>
</dbReference>
<dbReference type="GO" id="GO:0015833">
    <property type="term" value="P:peptide transport"/>
    <property type="evidence" value="ECO:0007669"/>
    <property type="project" value="TreeGrafter"/>
</dbReference>
<proteinExistence type="inferred from homology"/>
<dbReference type="Proteomes" id="UP001283366">
    <property type="component" value="Unassembled WGS sequence"/>
</dbReference>
<reference evidence="7 8" key="1">
    <citation type="submission" date="2017-05" db="EMBL/GenBank/DDBJ databases">
        <authorList>
            <person name="Song R."/>
            <person name="Chenine A.L."/>
            <person name="Ruprecht R.M."/>
        </authorList>
    </citation>
    <scope>NUCLEOTIDE SEQUENCE [LARGE SCALE GENOMIC DNA]</scope>
    <source>
        <strain evidence="7 8">CECT 7927</strain>
    </source>
</reference>
<dbReference type="PANTHER" id="PTHR30290">
    <property type="entry name" value="PERIPLASMIC BINDING COMPONENT OF ABC TRANSPORTER"/>
    <property type="match status" value="1"/>
</dbReference>
<evidence type="ECO:0000313" key="9">
    <source>
        <dbReference type="Proteomes" id="UP001283366"/>
    </source>
</evidence>